<feature type="domain" description="ABC transporter" evidence="5">
    <location>
        <begin position="261"/>
        <end position="504"/>
    </location>
</feature>
<proteinExistence type="predicted"/>
<dbReference type="Gene3D" id="3.40.50.300">
    <property type="entry name" value="P-loop containing nucleotide triphosphate hydrolases"/>
    <property type="match status" value="2"/>
</dbReference>
<organism evidence="6 7">
    <name type="scientific">Microbacterium thalli</name>
    <dbReference type="NCBI Taxonomy" id="3027921"/>
    <lineage>
        <taxon>Bacteria</taxon>
        <taxon>Bacillati</taxon>
        <taxon>Actinomycetota</taxon>
        <taxon>Actinomycetes</taxon>
        <taxon>Micrococcales</taxon>
        <taxon>Microbacteriaceae</taxon>
        <taxon>Microbacterium</taxon>
    </lineage>
</organism>
<reference evidence="6 7" key="1">
    <citation type="submission" date="2023-02" db="EMBL/GenBank/DDBJ databases">
        <title>Study of novel species of the Microbacterium genus.</title>
        <authorList>
            <person name="Arroyo-Herrera I."/>
            <person name="Roman-Ponce B."/>
            <person name="Vasquez-Murrieta M.S."/>
        </authorList>
    </citation>
    <scope>NUCLEOTIDE SEQUENCE [LARGE SCALE GENOMIC DNA]</scope>
    <source>
        <strain evidence="6 7">NE1TT3</strain>
    </source>
</reference>
<keyword evidence="4 6" id="KW-0067">ATP-binding</keyword>
<keyword evidence="3" id="KW-0547">Nucleotide-binding</keyword>
<dbReference type="InterPro" id="IPR003439">
    <property type="entry name" value="ABC_transporter-like_ATP-bd"/>
</dbReference>
<protein>
    <submittedName>
        <fullName evidence="6">Sugar ABC transporter ATP-binding protein</fullName>
    </submittedName>
</protein>
<evidence type="ECO:0000313" key="6">
    <source>
        <dbReference type="EMBL" id="MDD7963470.1"/>
    </source>
</evidence>
<dbReference type="PANTHER" id="PTHR43790:SF9">
    <property type="entry name" value="GALACTOFURANOSE TRANSPORTER ATP-BINDING PROTEIN YTFR"/>
    <property type="match status" value="1"/>
</dbReference>
<gene>
    <name evidence="6" type="ORF">PUW80_14030</name>
</gene>
<dbReference type="SUPFAM" id="SSF52540">
    <property type="entry name" value="P-loop containing nucleoside triphosphate hydrolases"/>
    <property type="match status" value="2"/>
</dbReference>
<evidence type="ECO:0000313" key="7">
    <source>
        <dbReference type="Proteomes" id="UP001218170"/>
    </source>
</evidence>
<dbReference type="PROSITE" id="PS00211">
    <property type="entry name" value="ABC_TRANSPORTER_1"/>
    <property type="match status" value="1"/>
</dbReference>
<evidence type="ECO:0000256" key="3">
    <source>
        <dbReference type="ARBA" id="ARBA00022741"/>
    </source>
</evidence>
<dbReference type="PROSITE" id="PS50893">
    <property type="entry name" value="ABC_TRANSPORTER_2"/>
    <property type="match status" value="2"/>
</dbReference>
<evidence type="ECO:0000256" key="4">
    <source>
        <dbReference type="ARBA" id="ARBA00022840"/>
    </source>
</evidence>
<dbReference type="InterPro" id="IPR027417">
    <property type="entry name" value="P-loop_NTPase"/>
</dbReference>
<comment type="caution">
    <text evidence="6">The sequence shown here is derived from an EMBL/GenBank/DDBJ whole genome shotgun (WGS) entry which is preliminary data.</text>
</comment>
<dbReference type="InterPro" id="IPR017871">
    <property type="entry name" value="ABC_transporter-like_CS"/>
</dbReference>
<dbReference type="CDD" id="cd03215">
    <property type="entry name" value="ABC_Carb_Monos_II"/>
    <property type="match status" value="1"/>
</dbReference>
<dbReference type="PANTHER" id="PTHR43790">
    <property type="entry name" value="CARBOHYDRATE TRANSPORT ATP-BINDING PROTEIN MG119-RELATED"/>
    <property type="match status" value="1"/>
</dbReference>
<name>A0ABT5SLW9_9MICO</name>
<keyword evidence="7" id="KW-1185">Reference proteome</keyword>
<accession>A0ABT5SLW9</accession>
<keyword evidence="2" id="KW-0677">Repeat</keyword>
<feature type="domain" description="ABC transporter" evidence="5">
    <location>
        <begin position="9"/>
        <end position="244"/>
    </location>
</feature>
<dbReference type="SMART" id="SM00382">
    <property type="entry name" value="AAA"/>
    <property type="match status" value="2"/>
</dbReference>
<dbReference type="RefSeq" id="WP_274264992.1">
    <property type="nucleotide sequence ID" value="NZ_JAQZCI010000005.1"/>
</dbReference>
<sequence length="515" mass="54922">MTTERPVAVAMRGITIQFPGVKALDAVDLTLYGGEIHSLMGENGAGKSTLIKALTGVYAIDDGTIVVAGEERSFRSTADAQAAGISTVYQEVNLCANLSVAENVMLGHEVRRGGRIDWGATHTAAAGHLAELGVDIDTRSVLASHSIAVQQLVAISRSMVIDTRVLILDEPTSSLDRGEVEQLFAVMRRLRDRGVAILFVSHFLDQIYEVSDRLTVLRNGGLVGEYPIAELGREALVARMIGRELSALDALSSTAEREIDRTAVPVLRATGIGRRGVIEAADLDVHAGEIVGLAGLLGSGRTELARLLAGADRSDAGTIEVNGAPTRLTTPRLALDRGIAFSSEDRRSEGVVGDLTVAENIVLGVQARRGALRRVPQSERDAIVSEYLTALGVRPADPHALVRNLSGGNQQKVLLARWLATAPELLILDEPTRGIDVGAKADIQRKVAELAAQGLAVVFISSELEEVLRIAQRVAVLRDRRKIGELMTQDVDVDTLVAFIAEGDSENSSGKEKIA</sequence>
<dbReference type="InterPro" id="IPR003593">
    <property type="entry name" value="AAA+_ATPase"/>
</dbReference>
<evidence type="ECO:0000256" key="2">
    <source>
        <dbReference type="ARBA" id="ARBA00022737"/>
    </source>
</evidence>
<dbReference type="EMBL" id="JAQZCI010000005">
    <property type="protein sequence ID" value="MDD7963470.1"/>
    <property type="molecule type" value="Genomic_DNA"/>
</dbReference>
<evidence type="ECO:0000256" key="1">
    <source>
        <dbReference type="ARBA" id="ARBA00022448"/>
    </source>
</evidence>
<dbReference type="Pfam" id="PF00005">
    <property type="entry name" value="ABC_tran"/>
    <property type="match status" value="2"/>
</dbReference>
<evidence type="ECO:0000259" key="5">
    <source>
        <dbReference type="PROSITE" id="PS50893"/>
    </source>
</evidence>
<dbReference type="GO" id="GO:0005524">
    <property type="term" value="F:ATP binding"/>
    <property type="evidence" value="ECO:0007669"/>
    <property type="project" value="UniProtKB-KW"/>
</dbReference>
<dbReference type="InterPro" id="IPR050107">
    <property type="entry name" value="ABC_carbohydrate_import_ATPase"/>
</dbReference>
<keyword evidence="1" id="KW-0813">Transport</keyword>
<dbReference type="Proteomes" id="UP001218170">
    <property type="component" value="Unassembled WGS sequence"/>
</dbReference>
<dbReference type="CDD" id="cd03216">
    <property type="entry name" value="ABC_Carb_Monos_I"/>
    <property type="match status" value="1"/>
</dbReference>